<feature type="chain" id="PRO_5013074247" evidence="1">
    <location>
        <begin position="35"/>
        <end position="192"/>
    </location>
</feature>
<proteinExistence type="predicted"/>
<reference evidence="3" key="1">
    <citation type="submission" date="2017-06" db="EMBL/GenBank/DDBJ databases">
        <authorList>
            <person name="Rodrigo-Torres L."/>
            <person name="Arahal R. D."/>
            <person name="Lucena T."/>
        </authorList>
    </citation>
    <scope>NUCLEOTIDE SEQUENCE [LARGE SCALE GENOMIC DNA]</scope>
    <source>
        <strain evidence="3">type strain: CECT 9192</strain>
    </source>
</reference>
<evidence type="ECO:0000256" key="1">
    <source>
        <dbReference type="SAM" id="SignalP"/>
    </source>
</evidence>
<dbReference type="RefSeq" id="WP_087819908.1">
    <property type="nucleotide sequence ID" value="NZ_FYAH01000001.1"/>
</dbReference>
<name>A0A1Y6KU67_9GAMM</name>
<dbReference type="Proteomes" id="UP000196485">
    <property type="component" value="Unassembled WGS sequence"/>
</dbReference>
<evidence type="ECO:0000313" key="2">
    <source>
        <dbReference type="EMBL" id="SMY15730.1"/>
    </source>
</evidence>
<gene>
    <name evidence="2" type="ORF">PAQU9191_00953</name>
</gene>
<keyword evidence="1" id="KW-0732">Signal</keyword>
<organism evidence="2 3">
    <name type="scientific">Photobacterium aquimaris</name>
    <dbReference type="NCBI Taxonomy" id="512643"/>
    <lineage>
        <taxon>Bacteria</taxon>
        <taxon>Pseudomonadati</taxon>
        <taxon>Pseudomonadota</taxon>
        <taxon>Gammaproteobacteria</taxon>
        <taxon>Vibrionales</taxon>
        <taxon>Vibrionaceae</taxon>
        <taxon>Photobacterium</taxon>
    </lineage>
</organism>
<evidence type="ECO:0000313" key="3">
    <source>
        <dbReference type="Proteomes" id="UP000196485"/>
    </source>
</evidence>
<sequence>MQTKTSGLKTKLLKVAAPIALACAFAAAPAVAMAKDAPTTVPMASSHQITAEQQHVAGEIGKIQQQLAAIRVETLKANPQLITEMKAYETAFNNKVKALGYQPEKLIKRAQEIQVEATKKDISNDKRTELVKEFTTIRTTLEKQQRTILNDPAISKQDKQVQDDVINAMKKQDPKTTDLLKQLDQLVMQFKK</sequence>
<feature type="signal peptide" evidence="1">
    <location>
        <begin position="1"/>
        <end position="34"/>
    </location>
</feature>
<dbReference type="EMBL" id="FYAH01000001">
    <property type="protein sequence ID" value="SMY15730.1"/>
    <property type="molecule type" value="Genomic_DNA"/>
</dbReference>
<keyword evidence="3" id="KW-1185">Reference proteome</keyword>
<dbReference type="AlphaFoldDB" id="A0A1Y6KU67"/>
<accession>A0A1Y6KU67</accession>
<protein>
    <submittedName>
        <fullName evidence="2">Uncharacterized protein</fullName>
    </submittedName>
</protein>